<dbReference type="EMBL" id="CAMPGE010008987">
    <property type="protein sequence ID" value="CAI2367866.1"/>
    <property type="molecule type" value="Genomic_DNA"/>
</dbReference>
<organism evidence="12 13">
    <name type="scientific">Euplotes crassus</name>
    <dbReference type="NCBI Taxonomy" id="5936"/>
    <lineage>
        <taxon>Eukaryota</taxon>
        <taxon>Sar</taxon>
        <taxon>Alveolata</taxon>
        <taxon>Ciliophora</taxon>
        <taxon>Intramacronucleata</taxon>
        <taxon>Spirotrichea</taxon>
        <taxon>Hypotrichia</taxon>
        <taxon>Euplotida</taxon>
        <taxon>Euplotidae</taxon>
        <taxon>Moneuplotes</taxon>
    </lineage>
</organism>
<feature type="transmembrane region" description="Helical" evidence="11">
    <location>
        <begin position="380"/>
        <end position="399"/>
    </location>
</feature>
<comment type="catalytic activity">
    <reaction evidence="10">
        <text>an alpha-D-Man-(1-&gt;2)-alpha-D-Man-(1-&gt;2)-alpha-D-Man-(1-&gt;3)-[alpha-D-Man-(1-&gt;6)]-beta-D-Man-(1-&gt;4)-beta-D-GlcNAc-(1-&gt;4)-alpha-D-GlcNAc-diphospho-di-trans,poly-cis-dolichol + a di-trans,poly-cis-dolichyl beta-D-mannosyl phosphate = an alpha-D-Man-(1-&gt;2)-alpha-D-Man-(1-&gt;2)-alpha-D-Man-(1-&gt;3)-[alpha-D-Man-(1-&gt;3)-alpha-D-Man-(1-&gt;6)]-beta-D-Man-(1-&gt;4)-beta-D-GlcNAc-(1-&gt;4)-alpha-D-GlcNAc-diphospho-di-trans,poly-cis-dolichol + a di-trans,poly-cis-dolichyl phosphate + H(+)</text>
        <dbReference type="Rhea" id="RHEA:29527"/>
        <dbReference type="Rhea" id="RHEA-COMP:19498"/>
        <dbReference type="Rhea" id="RHEA-COMP:19501"/>
        <dbReference type="Rhea" id="RHEA-COMP:19516"/>
        <dbReference type="Rhea" id="RHEA-COMP:19517"/>
        <dbReference type="ChEBI" id="CHEBI:15378"/>
        <dbReference type="ChEBI" id="CHEBI:57683"/>
        <dbReference type="ChEBI" id="CHEBI:58211"/>
        <dbReference type="ChEBI" id="CHEBI:132515"/>
        <dbReference type="ChEBI" id="CHEBI:132516"/>
        <dbReference type="EC" id="2.4.1.258"/>
    </reaction>
    <physiologicalReaction direction="left-to-right" evidence="10">
        <dbReference type="Rhea" id="RHEA:29528"/>
    </physiologicalReaction>
</comment>
<dbReference type="PANTHER" id="PTHR12646:SF0">
    <property type="entry name" value="DOL-P-MAN:MAN(5)GLCNAC(2)-PP-DOL ALPHA-1,3-MANNOSYLTRANSFERASE"/>
    <property type="match status" value="1"/>
</dbReference>
<evidence type="ECO:0000256" key="8">
    <source>
        <dbReference type="ARBA" id="ARBA00022989"/>
    </source>
</evidence>
<protein>
    <recommendedName>
        <fullName evidence="3">dolichyl-P-Man:Man5GlcNAc2-PP-dolichol alpha-1,3-mannosyltransferase</fullName>
        <ecNumber evidence="3">2.4.1.258</ecNumber>
    </recommendedName>
</protein>
<proteinExistence type="predicted"/>
<feature type="transmembrane region" description="Helical" evidence="11">
    <location>
        <begin position="263"/>
        <end position="283"/>
    </location>
</feature>
<feature type="transmembrane region" description="Helical" evidence="11">
    <location>
        <begin position="71"/>
        <end position="88"/>
    </location>
</feature>
<gene>
    <name evidence="12" type="ORF">ECRASSUSDP1_LOCUS9154</name>
</gene>
<dbReference type="PANTHER" id="PTHR12646">
    <property type="entry name" value="NOT56 - RELATED"/>
    <property type="match status" value="1"/>
</dbReference>
<accession>A0AAD1UEL0</accession>
<dbReference type="Pfam" id="PF05208">
    <property type="entry name" value="ALG3"/>
    <property type="match status" value="1"/>
</dbReference>
<reference evidence="12" key="1">
    <citation type="submission" date="2023-07" db="EMBL/GenBank/DDBJ databases">
        <authorList>
            <consortium name="AG Swart"/>
            <person name="Singh M."/>
            <person name="Singh A."/>
            <person name="Seah K."/>
            <person name="Emmerich C."/>
        </authorList>
    </citation>
    <scope>NUCLEOTIDE SEQUENCE</scope>
    <source>
        <strain evidence="12">DP1</strain>
    </source>
</reference>
<evidence type="ECO:0000313" key="12">
    <source>
        <dbReference type="EMBL" id="CAI2367866.1"/>
    </source>
</evidence>
<evidence type="ECO:0000256" key="1">
    <source>
        <dbReference type="ARBA" id="ARBA00004477"/>
    </source>
</evidence>
<evidence type="ECO:0000313" key="13">
    <source>
        <dbReference type="Proteomes" id="UP001295684"/>
    </source>
</evidence>
<evidence type="ECO:0000256" key="10">
    <source>
        <dbReference type="ARBA" id="ARBA00049506"/>
    </source>
</evidence>
<evidence type="ECO:0000256" key="6">
    <source>
        <dbReference type="ARBA" id="ARBA00022692"/>
    </source>
</evidence>
<dbReference type="AlphaFoldDB" id="A0AAD1UEL0"/>
<comment type="caution">
    <text evidence="12">The sequence shown here is derived from an EMBL/GenBank/DDBJ whole genome shotgun (WGS) entry which is preliminary data.</text>
</comment>
<feature type="transmembrane region" description="Helical" evidence="11">
    <location>
        <begin position="204"/>
        <end position="226"/>
    </location>
</feature>
<keyword evidence="8 11" id="KW-1133">Transmembrane helix</keyword>
<dbReference type="Proteomes" id="UP001295684">
    <property type="component" value="Unassembled WGS sequence"/>
</dbReference>
<sequence length="432" mass="50888">MSKKMNQPLEEWIKPENITMVIMGIELIKTTIVLGYNTYEEQDFACYYEHMQNILRGNLEYDKIGSRAGGLVYPALHTYILLFFYQYLSDDGMYFRPVQCFSAITYLGCVYLMIKITQLAFKKEPKRANILILHCFTWTIYNIAIVKLFNDLYCVFFSLLGVYLFQKSQNFAGVLMFSLSLGIKMSACLYLPAIYFIASRSEGILIGTLYLIFIAAFQILIALPFLEVSAHGYISSAFDTTRGFLLQHSFTFKFLPTDFGDNFWFKTVTLSIHLFSLLYFLLFKWTTLKKVFKEISLWPFRFLPSFKEQDPLFIAEVFFICNFTGILWSRGIHFQFIIWFLFSFPFLIEVGSPSIRHWRARHVISLFCIFELFLSIRPDYLVATATMVHIGMMIVWIRLCMKPRTEENKLENLEHEMIEDHTKEREFEFLPR</sequence>
<dbReference type="GO" id="GO:0005789">
    <property type="term" value="C:endoplasmic reticulum membrane"/>
    <property type="evidence" value="ECO:0007669"/>
    <property type="project" value="UniProtKB-SubCell"/>
</dbReference>
<comment type="subcellular location">
    <subcellularLocation>
        <location evidence="1">Endoplasmic reticulum membrane</location>
        <topology evidence="1">Multi-pass membrane protein</topology>
    </subcellularLocation>
</comment>
<name>A0AAD1UEL0_EUPCR</name>
<evidence type="ECO:0000256" key="4">
    <source>
        <dbReference type="ARBA" id="ARBA00022676"/>
    </source>
</evidence>
<keyword evidence="13" id="KW-1185">Reference proteome</keyword>
<evidence type="ECO:0000256" key="7">
    <source>
        <dbReference type="ARBA" id="ARBA00022824"/>
    </source>
</evidence>
<comment type="pathway">
    <text evidence="2">Protein modification; protein glycosylation.</text>
</comment>
<evidence type="ECO:0000256" key="3">
    <source>
        <dbReference type="ARBA" id="ARBA00011964"/>
    </source>
</evidence>
<keyword evidence="4" id="KW-0328">Glycosyltransferase</keyword>
<feature type="transmembrane region" description="Helical" evidence="11">
    <location>
        <begin position="94"/>
        <end position="114"/>
    </location>
</feature>
<keyword evidence="9 11" id="KW-0472">Membrane</keyword>
<feature type="transmembrane region" description="Helical" evidence="11">
    <location>
        <begin position="334"/>
        <end position="351"/>
    </location>
</feature>
<keyword evidence="7" id="KW-0256">Endoplasmic reticulum</keyword>
<evidence type="ECO:0000256" key="9">
    <source>
        <dbReference type="ARBA" id="ARBA00023136"/>
    </source>
</evidence>
<keyword evidence="5" id="KW-0808">Transferase</keyword>
<evidence type="ECO:0000256" key="11">
    <source>
        <dbReference type="SAM" id="Phobius"/>
    </source>
</evidence>
<feature type="transmembrane region" description="Helical" evidence="11">
    <location>
        <begin position="135"/>
        <end position="165"/>
    </location>
</feature>
<feature type="transmembrane region" description="Helical" evidence="11">
    <location>
        <begin position="171"/>
        <end position="197"/>
    </location>
</feature>
<dbReference type="EC" id="2.4.1.258" evidence="3"/>
<evidence type="ECO:0000256" key="5">
    <source>
        <dbReference type="ARBA" id="ARBA00022679"/>
    </source>
</evidence>
<dbReference type="GO" id="GO:0052925">
    <property type="term" value="F:dol-P-Man:Man(5)GlcNAc(2)-PP-Dol alpha-1,3-mannosyltransferase activity"/>
    <property type="evidence" value="ECO:0007669"/>
    <property type="project" value="UniProtKB-EC"/>
</dbReference>
<evidence type="ECO:0000256" key="2">
    <source>
        <dbReference type="ARBA" id="ARBA00004922"/>
    </source>
</evidence>
<dbReference type="InterPro" id="IPR007873">
    <property type="entry name" value="Glycosyltransferase_ALG3"/>
</dbReference>
<keyword evidence="6 11" id="KW-0812">Transmembrane</keyword>